<name>A0A1B8SBJ2_9MYCO</name>
<dbReference type="Proteomes" id="UP000092668">
    <property type="component" value="Unassembled WGS sequence"/>
</dbReference>
<proteinExistence type="predicted"/>
<dbReference type="EMBL" id="LFOE01000039">
    <property type="protein sequence ID" value="OBY30105.1"/>
    <property type="molecule type" value="Genomic_DNA"/>
</dbReference>
<dbReference type="PATRIC" id="fig|354243.3.peg.4019"/>
<dbReference type="Proteomes" id="UP000192713">
    <property type="component" value="Unassembled WGS sequence"/>
</dbReference>
<feature type="chain" id="PRO_5044555902" evidence="2">
    <location>
        <begin position="18"/>
        <end position="196"/>
    </location>
</feature>
<evidence type="ECO:0000313" key="7">
    <source>
        <dbReference type="Proteomes" id="UP000192713"/>
    </source>
</evidence>
<dbReference type="OrthoDB" id="4619249at2"/>
<evidence type="ECO:0000313" key="5">
    <source>
        <dbReference type="EMBL" id="ORA76945.1"/>
    </source>
</evidence>
<gene>
    <name evidence="4" type="ORF">ACT18_19440</name>
    <name evidence="5" type="ORF">BST28_19670</name>
    <name evidence="3" type="ORF">GWR20_01550</name>
</gene>
<reference evidence="3 8" key="3">
    <citation type="submission" date="2020-01" db="EMBL/GenBank/DDBJ databases">
        <authorList>
            <person name="Sanchez-Estrada R."/>
            <person name="Gonzalez-Y-Merchand J.A."/>
            <person name="Rivera-Gutierrez S."/>
        </authorList>
    </citation>
    <scope>NUCLEOTIDE SEQUENCE [LARGE SCALE GENOMIC DNA]</scope>
    <source>
        <strain evidence="3 8">CST 7247</strain>
    </source>
</reference>
<reference evidence="4 6" key="1">
    <citation type="submission" date="2015-06" db="EMBL/GenBank/DDBJ databases">
        <title>Genome sequence of Mycobacterium kumamotonense strain Roo.</title>
        <authorList>
            <person name="Greninger A.L."/>
            <person name="Cunningham G."/>
            <person name="Miller S."/>
        </authorList>
    </citation>
    <scope>NUCLEOTIDE SEQUENCE [LARGE SCALE GENOMIC DNA]</scope>
    <source>
        <strain evidence="4 6">Roo</strain>
    </source>
</reference>
<feature type="region of interest" description="Disordered" evidence="1">
    <location>
        <begin position="29"/>
        <end position="59"/>
    </location>
</feature>
<sequence>MLTKLRLATAFSALVMAVVMVWQQAPPTSNPATAGAHGVQLRSTAAPLAPPPTSSKPVNITNPRPFDACEDIPFDVIAQLGLAFTPPKPVEGVRCEFDAGNYQMAVETFVWRSYDESIPADAIEMDINGHRAAQYWVMKPTEWNNRWWFSCMVAFKTSYGVIQQSLYYSPVYSNPDMDCQTENLMRAHQLAPHYKY</sequence>
<feature type="signal peptide" evidence="2">
    <location>
        <begin position="1"/>
        <end position="17"/>
    </location>
</feature>
<dbReference type="EMBL" id="MVHU01000039">
    <property type="protein sequence ID" value="ORA76945.1"/>
    <property type="molecule type" value="Genomic_DNA"/>
</dbReference>
<dbReference type="AlphaFoldDB" id="A0A1B8SBJ2"/>
<comment type="caution">
    <text evidence="4">The sequence shown here is derived from an EMBL/GenBank/DDBJ whole genome shotgun (WGS) entry which is preliminary data.</text>
</comment>
<dbReference type="RefSeq" id="WP_019737025.1">
    <property type="nucleotide sequence ID" value="NZ_JAACYR010000003.1"/>
</dbReference>
<evidence type="ECO:0000313" key="8">
    <source>
        <dbReference type="Proteomes" id="UP000466523"/>
    </source>
</evidence>
<evidence type="ECO:0000313" key="4">
    <source>
        <dbReference type="EMBL" id="OBY30105.1"/>
    </source>
</evidence>
<keyword evidence="6" id="KW-1185">Reference proteome</keyword>
<dbReference type="Proteomes" id="UP000466523">
    <property type="component" value="Unassembled WGS sequence"/>
</dbReference>
<accession>A0A1B8SBJ2</accession>
<evidence type="ECO:0000313" key="3">
    <source>
        <dbReference type="EMBL" id="NDJ87850.1"/>
    </source>
</evidence>
<evidence type="ECO:0000313" key="6">
    <source>
        <dbReference type="Proteomes" id="UP000092668"/>
    </source>
</evidence>
<reference evidence="5 7" key="2">
    <citation type="submission" date="2017-02" db="EMBL/GenBank/DDBJ databases">
        <title>The new phylogeny of genus Mycobacterium.</title>
        <authorList>
            <person name="Tortoli E."/>
            <person name="Trovato A."/>
            <person name="Cirillo D.M."/>
        </authorList>
    </citation>
    <scope>NUCLEOTIDE SEQUENCE [LARGE SCALE GENOMIC DNA]</scope>
    <source>
        <strain evidence="5 7">DSM 45093</strain>
    </source>
</reference>
<dbReference type="EMBL" id="JAACYR010000003">
    <property type="protein sequence ID" value="NDJ87850.1"/>
    <property type="molecule type" value="Genomic_DNA"/>
</dbReference>
<evidence type="ECO:0000256" key="1">
    <source>
        <dbReference type="SAM" id="MobiDB-lite"/>
    </source>
</evidence>
<protein>
    <submittedName>
        <fullName evidence="3">DUF3558 domain-containing protein</fullName>
    </submittedName>
    <submittedName>
        <fullName evidence="4">Membrane protein</fullName>
    </submittedName>
</protein>
<organism evidence="4 6">
    <name type="scientific">Mycolicibacter kumamotonensis</name>
    <dbReference type="NCBI Taxonomy" id="354243"/>
    <lineage>
        <taxon>Bacteria</taxon>
        <taxon>Bacillati</taxon>
        <taxon>Actinomycetota</taxon>
        <taxon>Actinomycetes</taxon>
        <taxon>Mycobacteriales</taxon>
        <taxon>Mycobacteriaceae</taxon>
        <taxon>Mycolicibacter</taxon>
    </lineage>
</organism>
<evidence type="ECO:0000256" key="2">
    <source>
        <dbReference type="SAM" id="SignalP"/>
    </source>
</evidence>
<keyword evidence="2" id="KW-0732">Signal</keyword>
<dbReference type="STRING" id="354243.BST28_19670"/>